<name>A0A6G0ZL79_APHCR</name>
<accession>A0A6G0ZL79</accession>
<sequence length="163" mass="18898">AHDELFQILEDDSELDSLIEQFENVSITYIRVKSNFKSMLADKNVTDVHEVDKHIKLSSINLPQFSGMFEEWFSFKHQFEAIVHNYANIENTQKMHYLKSGLKLWTTDHLCHVAPPDWESLRQLGSIVIFPNLVVRRTAGGLWSTVHMCKTVPSFLETDYSPD</sequence>
<dbReference type="Pfam" id="PF03564">
    <property type="entry name" value="DUF1759"/>
    <property type="match status" value="1"/>
</dbReference>
<dbReference type="OrthoDB" id="5984724at2759"/>
<protein>
    <submittedName>
        <fullName evidence="1">Uncharacterized protein</fullName>
    </submittedName>
</protein>
<gene>
    <name evidence="1" type="ORF">FWK35_00006014</name>
</gene>
<dbReference type="InterPro" id="IPR005312">
    <property type="entry name" value="DUF1759"/>
</dbReference>
<feature type="non-terminal residue" evidence="1">
    <location>
        <position position="1"/>
    </location>
</feature>
<evidence type="ECO:0000313" key="2">
    <source>
        <dbReference type="Proteomes" id="UP000478052"/>
    </source>
</evidence>
<proteinExistence type="predicted"/>
<reference evidence="1 2" key="1">
    <citation type="submission" date="2019-08" db="EMBL/GenBank/DDBJ databases">
        <title>Whole genome of Aphis craccivora.</title>
        <authorList>
            <person name="Voronova N.V."/>
            <person name="Shulinski R.S."/>
            <person name="Bandarenka Y.V."/>
            <person name="Zhorov D.G."/>
            <person name="Warner D."/>
        </authorList>
    </citation>
    <scope>NUCLEOTIDE SEQUENCE [LARGE SCALE GENOMIC DNA]</scope>
    <source>
        <strain evidence="1">180601</strain>
        <tissue evidence="1">Whole Body</tissue>
    </source>
</reference>
<dbReference type="EMBL" id="VUJU01000243">
    <property type="protein sequence ID" value="KAF0771859.1"/>
    <property type="molecule type" value="Genomic_DNA"/>
</dbReference>
<evidence type="ECO:0000313" key="1">
    <source>
        <dbReference type="EMBL" id="KAF0771859.1"/>
    </source>
</evidence>
<dbReference type="Proteomes" id="UP000478052">
    <property type="component" value="Unassembled WGS sequence"/>
</dbReference>
<dbReference type="AlphaFoldDB" id="A0A6G0ZL79"/>
<keyword evidence="2" id="KW-1185">Reference proteome</keyword>
<comment type="caution">
    <text evidence="1">The sequence shown here is derived from an EMBL/GenBank/DDBJ whole genome shotgun (WGS) entry which is preliminary data.</text>
</comment>
<organism evidence="1 2">
    <name type="scientific">Aphis craccivora</name>
    <name type="common">Cowpea aphid</name>
    <dbReference type="NCBI Taxonomy" id="307492"/>
    <lineage>
        <taxon>Eukaryota</taxon>
        <taxon>Metazoa</taxon>
        <taxon>Ecdysozoa</taxon>
        <taxon>Arthropoda</taxon>
        <taxon>Hexapoda</taxon>
        <taxon>Insecta</taxon>
        <taxon>Pterygota</taxon>
        <taxon>Neoptera</taxon>
        <taxon>Paraneoptera</taxon>
        <taxon>Hemiptera</taxon>
        <taxon>Sternorrhyncha</taxon>
        <taxon>Aphidomorpha</taxon>
        <taxon>Aphidoidea</taxon>
        <taxon>Aphididae</taxon>
        <taxon>Aphidini</taxon>
        <taxon>Aphis</taxon>
        <taxon>Aphis</taxon>
    </lineage>
</organism>